<feature type="transmembrane region" description="Helical" evidence="2">
    <location>
        <begin position="192"/>
        <end position="219"/>
    </location>
</feature>
<gene>
    <name evidence="3" type="ORF">MENT_LOCUS33714</name>
</gene>
<feature type="region of interest" description="Disordered" evidence="1">
    <location>
        <begin position="457"/>
        <end position="547"/>
    </location>
</feature>
<keyword evidence="2" id="KW-0812">Transmembrane</keyword>
<keyword evidence="2" id="KW-0472">Membrane</keyword>
<reference evidence="3 4" key="1">
    <citation type="submission" date="2020-08" db="EMBL/GenBank/DDBJ databases">
        <authorList>
            <person name="Koutsovoulos G."/>
            <person name="Danchin GJ E."/>
        </authorList>
    </citation>
    <scope>NUCLEOTIDE SEQUENCE [LARGE SCALE GENOMIC DNA]</scope>
</reference>
<evidence type="ECO:0000256" key="1">
    <source>
        <dbReference type="SAM" id="MobiDB-lite"/>
    </source>
</evidence>
<evidence type="ECO:0000313" key="4">
    <source>
        <dbReference type="Proteomes" id="UP000580250"/>
    </source>
</evidence>
<dbReference type="Proteomes" id="UP000580250">
    <property type="component" value="Unassembled WGS sequence"/>
</dbReference>
<feature type="region of interest" description="Disordered" evidence="1">
    <location>
        <begin position="643"/>
        <end position="664"/>
    </location>
</feature>
<evidence type="ECO:0000256" key="2">
    <source>
        <dbReference type="SAM" id="Phobius"/>
    </source>
</evidence>
<feature type="compositionally biased region" description="Low complexity" evidence="1">
    <location>
        <begin position="491"/>
        <end position="501"/>
    </location>
</feature>
<accession>A0A6V7W349</accession>
<organism evidence="3 4">
    <name type="scientific">Meloidogyne enterolobii</name>
    <name type="common">Root-knot nematode worm</name>
    <name type="synonym">Meloidogyne mayaguensis</name>
    <dbReference type="NCBI Taxonomy" id="390850"/>
    <lineage>
        <taxon>Eukaryota</taxon>
        <taxon>Metazoa</taxon>
        <taxon>Ecdysozoa</taxon>
        <taxon>Nematoda</taxon>
        <taxon>Chromadorea</taxon>
        <taxon>Rhabditida</taxon>
        <taxon>Tylenchina</taxon>
        <taxon>Tylenchomorpha</taxon>
        <taxon>Tylenchoidea</taxon>
        <taxon>Meloidogynidae</taxon>
        <taxon>Meloidogyninae</taxon>
        <taxon>Meloidogyne</taxon>
    </lineage>
</organism>
<sequence length="664" mass="75123">MVSAHIERPSVDVSVQPKNQSSLRNFSVKEPVLLPGFVGLILCFRFPKFIATTDLKSAFLIVGLRQIDRKFTKFQRGKYPRNLHLIEKPKVSHTVLPEKLFPKQILDEKAHGTKKRLEKSIEMPYAKLAGHGIALILISLTFIISVSCNHKDQIVVCREEQTTKRKKIPPGIPFKSFKSINKTLLNRNFISIYFILIISIITLIISFRLNFLSTLAFFIPNILFNYLRSGEGVRDPNHKVSPNPTRIFQKICLHKVIGDSPPEDDILLPNSEQSLVLLQNDECQQFPLVKAETKTLNWLGGRILPEDGPIISRPNNPPQAISAQVPFILFLKKGFPCFLLAQRSLLPRLVARSIQPFPVVAIEPNFIKRHTPCLFPNPSRLFSVFPYPTTSFTSEIFATAKQQSTKEEAKYKQQEAYCKKLGNPVTIEDFDLSEWLDSGSDMLASTNESITSKAQKIVESDKRPEQQQPQFNSILNPPHAPNKVDHQKSEQQVMQQPPQQQTIGLETGKDNALGGNTKERFQINHEKLKDNQAARRRAEDKKIREDESNEQRALLKAILECISKKSRERKSKVSLPLGPKPPTIPAAVLLSQVFVRAPMPSSSNQPIMVKSDLGLIAMIRVSLRPHFVSASEEPHVQPVSLGMRDGIELNNGNQSEEEDYWKSR</sequence>
<dbReference type="EMBL" id="CAJEWN010000403">
    <property type="protein sequence ID" value="CAD2181563.1"/>
    <property type="molecule type" value="Genomic_DNA"/>
</dbReference>
<feature type="compositionally biased region" description="Polar residues" evidence="1">
    <location>
        <begin position="466"/>
        <end position="475"/>
    </location>
</feature>
<feature type="compositionally biased region" description="Acidic residues" evidence="1">
    <location>
        <begin position="655"/>
        <end position="664"/>
    </location>
</feature>
<keyword evidence="2" id="KW-1133">Transmembrane helix</keyword>
<name>A0A6V7W349_MELEN</name>
<evidence type="ECO:0000313" key="3">
    <source>
        <dbReference type="EMBL" id="CAD2181563.1"/>
    </source>
</evidence>
<dbReference type="AlphaFoldDB" id="A0A6V7W349"/>
<comment type="caution">
    <text evidence="3">The sequence shown here is derived from an EMBL/GenBank/DDBJ whole genome shotgun (WGS) entry which is preliminary data.</text>
</comment>
<protein>
    <submittedName>
        <fullName evidence="3">Uncharacterized protein</fullName>
    </submittedName>
</protein>
<proteinExistence type="predicted"/>
<feature type="compositionally biased region" description="Basic and acidic residues" evidence="1">
    <location>
        <begin position="517"/>
        <end position="547"/>
    </location>
</feature>
<feature type="transmembrane region" description="Helical" evidence="2">
    <location>
        <begin position="125"/>
        <end position="146"/>
    </location>
</feature>